<gene>
    <name evidence="6" type="ORF">N508_002104</name>
</gene>
<dbReference type="RefSeq" id="WP_023276648.1">
    <property type="nucleotide sequence ID" value="NZ_CP097562.1"/>
</dbReference>
<proteinExistence type="predicted"/>
<dbReference type="AlphaFoldDB" id="V2QA03"/>
<dbReference type="InterPro" id="IPR043428">
    <property type="entry name" value="LivM-like"/>
</dbReference>
<evidence type="ECO:0000256" key="1">
    <source>
        <dbReference type="ARBA" id="ARBA00004651"/>
    </source>
</evidence>
<evidence type="ECO:0000256" key="3">
    <source>
        <dbReference type="ARBA" id="ARBA00022692"/>
    </source>
</evidence>
<reference evidence="6" key="1">
    <citation type="journal article" date="2014" name="Genome Announc.">
        <title>Draft genome sequences of the altered schaedler flora, a defined bacterial community from gnotobiotic mice.</title>
        <authorList>
            <person name="Wannemuehler M.J."/>
            <person name="Overstreet A.M."/>
            <person name="Ward D.V."/>
            <person name="Phillips G.J."/>
        </authorList>
    </citation>
    <scope>NUCLEOTIDE SEQUENCE</scope>
    <source>
        <strain evidence="6">ASF457</strain>
    </source>
</reference>
<keyword evidence="5" id="KW-0472">Membrane</keyword>
<dbReference type="KEGG" id="msch:N508_002104"/>
<dbReference type="GO" id="GO:0015658">
    <property type="term" value="F:branched-chain amino acid transmembrane transporter activity"/>
    <property type="evidence" value="ECO:0007669"/>
    <property type="project" value="InterPro"/>
</dbReference>
<keyword evidence="3" id="KW-0812">Transmembrane</keyword>
<reference evidence="6" key="2">
    <citation type="submission" date="2022-05" db="EMBL/GenBank/DDBJ databases">
        <authorList>
            <person name="Proctor A.L."/>
            <person name="Phillips G.J."/>
            <person name="Wannemuehler M.J."/>
        </authorList>
    </citation>
    <scope>NUCLEOTIDE SEQUENCE</scope>
    <source>
        <strain evidence="6">ASF457</strain>
    </source>
</reference>
<reference evidence="6" key="3">
    <citation type="submission" date="2022-06" db="EMBL/GenBank/DDBJ databases">
        <title>Resources to Facilitate Use of the Altered Schaedler Flora (ASF) Mouse Model to Study Microbiome Function.</title>
        <authorList>
            <person name="Proctor A."/>
            <person name="Parvinroo S."/>
            <person name="Richie T."/>
            <person name="Jia X."/>
            <person name="Lee S.T.M."/>
            <person name="Karp P.D."/>
            <person name="Paley S."/>
            <person name="Kostic A.D."/>
            <person name="Pierre J.F."/>
            <person name="Wannemuehler M.J."/>
            <person name="Phillips G.J."/>
        </authorList>
    </citation>
    <scope>NUCLEOTIDE SEQUENCE</scope>
    <source>
        <strain evidence="6">ASF457</strain>
    </source>
</reference>
<protein>
    <submittedName>
        <fullName evidence="6">Uncharacterized protein</fullName>
    </submittedName>
</protein>
<evidence type="ECO:0000256" key="2">
    <source>
        <dbReference type="ARBA" id="ARBA00022475"/>
    </source>
</evidence>
<name>V2QA03_9BACT</name>
<accession>V2QA03</accession>
<dbReference type="eggNOG" id="COG4177">
    <property type="taxonomic scope" value="Bacteria"/>
</dbReference>
<evidence type="ECO:0000313" key="7">
    <source>
        <dbReference type="Proteomes" id="UP000017429"/>
    </source>
</evidence>
<sequence>MSIDIVNILIFSGINIITVLGLNLITGVTGQLSLGHSAFFSIGAYTSALLMLMLGVPFGAALVIATLMAGLIGGLFGIPILRLRGDYLAIATLGFCEIVRVVILNLKVTIHGSEKLLSTSLGGIPGNTNLILVLCLVVLATLFMIALERSKFGLALRSIREDEVASQMMGIDIARHKILSFAIGSAFAGLGGALYASYMTVISPGDFGFMRSIEMLCMLVLGGMGSIVGVIAGTTVLTAIPELLRFAQEYRMIMYGIVLIFMMVFRPRGLFGSIRVNV</sequence>
<organism evidence="6 7">
    <name type="scientific">Mucispirillum schaedleri ASF457</name>
    <dbReference type="NCBI Taxonomy" id="1379858"/>
    <lineage>
        <taxon>Bacteria</taxon>
        <taxon>Pseudomonadati</taxon>
        <taxon>Deferribacterota</taxon>
        <taxon>Deferribacteres</taxon>
        <taxon>Deferribacterales</taxon>
        <taxon>Mucispirillaceae</taxon>
        <taxon>Mucispirillum</taxon>
    </lineage>
</organism>
<keyword evidence="4" id="KW-1133">Transmembrane helix</keyword>
<evidence type="ECO:0000256" key="4">
    <source>
        <dbReference type="ARBA" id="ARBA00022989"/>
    </source>
</evidence>
<dbReference type="OrthoDB" id="9789927at2"/>
<dbReference type="PANTHER" id="PTHR30482:SF20">
    <property type="entry name" value="HIGH-AFFINITY BRANCHED-CHAIN AMINO ACID TRANSPORT SYSTEM PERMEASE PROTEIN LIVM"/>
    <property type="match status" value="1"/>
</dbReference>
<dbReference type="EMBL" id="CP097562">
    <property type="protein sequence ID" value="USF25009.1"/>
    <property type="molecule type" value="Genomic_DNA"/>
</dbReference>
<dbReference type="Pfam" id="PF02653">
    <property type="entry name" value="BPD_transp_2"/>
    <property type="match status" value="1"/>
</dbReference>
<dbReference type="CDD" id="cd06581">
    <property type="entry name" value="TM_PBP1_LivM_like"/>
    <property type="match status" value="1"/>
</dbReference>
<comment type="subcellular location">
    <subcellularLocation>
        <location evidence="1">Cell membrane</location>
        <topology evidence="1">Multi-pass membrane protein</topology>
    </subcellularLocation>
</comment>
<dbReference type="Proteomes" id="UP000017429">
    <property type="component" value="Chromosome"/>
</dbReference>
<evidence type="ECO:0000313" key="6">
    <source>
        <dbReference type="EMBL" id="USF25009.1"/>
    </source>
</evidence>
<keyword evidence="7" id="KW-1185">Reference proteome</keyword>
<dbReference type="InterPro" id="IPR001851">
    <property type="entry name" value="ABC_transp_permease"/>
</dbReference>
<dbReference type="PANTHER" id="PTHR30482">
    <property type="entry name" value="HIGH-AFFINITY BRANCHED-CHAIN AMINO ACID TRANSPORT SYSTEM PERMEASE"/>
    <property type="match status" value="1"/>
</dbReference>
<keyword evidence="2" id="KW-1003">Cell membrane</keyword>
<evidence type="ECO:0000256" key="5">
    <source>
        <dbReference type="ARBA" id="ARBA00023136"/>
    </source>
</evidence>
<dbReference type="GO" id="GO:0005886">
    <property type="term" value="C:plasma membrane"/>
    <property type="evidence" value="ECO:0007669"/>
    <property type="project" value="UniProtKB-SubCell"/>
</dbReference>